<keyword evidence="4" id="KW-0904">Protein phosphatase</keyword>
<protein>
    <recommendedName>
        <fullName evidence="2">protein-tyrosine-phosphatase</fullName>
        <ecNumber evidence="2">3.1.3.48</ecNumber>
    </recommendedName>
</protein>
<evidence type="ECO:0000256" key="1">
    <source>
        <dbReference type="ARBA" id="ARBA00011063"/>
    </source>
</evidence>
<dbReference type="PANTHER" id="PTHR11717:SF7">
    <property type="entry name" value="LOW MOLECULAR WEIGHT PHOSPHOTYROSINE PROTEIN PHOSPHATASE"/>
    <property type="match status" value="1"/>
</dbReference>
<proteinExistence type="inferred from homology"/>
<dbReference type="EC" id="3.1.3.48" evidence="2"/>
<dbReference type="SUPFAM" id="SSF52788">
    <property type="entry name" value="Phosphotyrosine protein phosphatases I"/>
    <property type="match status" value="1"/>
</dbReference>
<dbReference type="CDD" id="cd16343">
    <property type="entry name" value="LMWPTP"/>
    <property type="match status" value="1"/>
</dbReference>
<dbReference type="InterPro" id="IPR036196">
    <property type="entry name" value="Ptyr_pPase_sf"/>
</dbReference>
<gene>
    <name evidence="7" type="ORF">H9L09_08110</name>
</gene>
<keyword evidence="8" id="KW-1185">Reference proteome</keyword>
<dbReference type="EMBL" id="CP060713">
    <property type="protein sequence ID" value="QNN54913.1"/>
    <property type="molecule type" value="Genomic_DNA"/>
</dbReference>
<organism evidence="7 8">
    <name type="scientific">Nocardioides mesophilus</name>
    <dbReference type="NCBI Taxonomy" id="433659"/>
    <lineage>
        <taxon>Bacteria</taxon>
        <taxon>Bacillati</taxon>
        <taxon>Actinomycetota</taxon>
        <taxon>Actinomycetes</taxon>
        <taxon>Propionibacteriales</taxon>
        <taxon>Nocardioidaceae</taxon>
        <taxon>Nocardioides</taxon>
    </lineage>
</organism>
<evidence type="ECO:0000256" key="5">
    <source>
        <dbReference type="PIRSR" id="PIRSR617867-1"/>
    </source>
</evidence>
<dbReference type="AlphaFoldDB" id="A0A7G9RH38"/>
<evidence type="ECO:0000259" key="6">
    <source>
        <dbReference type="SMART" id="SM00226"/>
    </source>
</evidence>
<dbReference type="InterPro" id="IPR023485">
    <property type="entry name" value="Ptyr_pPase"/>
</dbReference>
<dbReference type="Gene3D" id="3.40.50.2300">
    <property type="match status" value="1"/>
</dbReference>
<evidence type="ECO:0000256" key="4">
    <source>
        <dbReference type="ARBA" id="ARBA00022912"/>
    </source>
</evidence>
<evidence type="ECO:0000313" key="8">
    <source>
        <dbReference type="Proteomes" id="UP000515947"/>
    </source>
</evidence>
<dbReference type="InterPro" id="IPR050438">
    <property type="entry name" value="LMW_PTPase"/>
</dbReference>
<dbReference type="PANTHER" id="PTHR11717">
    <property type="entry name" value="LOW MOLECULAR WEIGHT PROTEIN TYROSINE PHOSPHATASE"/>
    <property type="match status" value="1"/>
</dbReference>
<dbReference type="PRINTS" id="PR00719">
    <property type="entry name" value="LMWPTPASE"/>
</dbReference>
<comment type="similarity">
    <text evidence="1">Belongs to the low molecular weight phosphotyrosine protein phosphatase family.</text>
</comment>
<dbReference type="SMART" id="SM00226">
    <property type="entry name" value="LMWPc"/>
    <property type="match status" value="1"/>
</dbReference>
<dbReference type="Pfam" id="PF01451">
    <property type="entry name" value="LMWPc"/>
    <property type="match status" value="1"/>
</dbReference>
<reference evidence="7 8" key="1">
    <citation type="submission" date="2020-08" db="EMBL/GenBank/DDBJ databases">
        <title>Genome sequence of Nocardioides mesophilus KACC 16243T.</title>
        <authorList>
            <person name="Hyun D.-W."/>
            <person name="Bae J.-W."/>
        </authorList>
    </citation>
    <scope>NUCLEOTIDE SEQUENCE [LARGE SCALE GENOMIC DNA]</scope>
    <source>
        <strain evidence="7 8">KACC 16243</strain>
    </source>
</reference>
<dbReference type="KEGG" id="nmes:H9L09_08110"/>
<dbReference type="GO" id="GO:0004725">
    <property type="term" value="F:protein tyrosine phosphatase activity"/>
    <property type="evidence" value="ECO:0007669"/>
    <property type="project" value="UniProtKB-EC"/>
</dbReference>
<evidence type="ECO:0000256" key="3">
    <source>
        <dbReference type="ARBA" id="ARBA00022801"/>
    </source>
</evidence>
<dbReference type="InterPro" id="IPR017867">
    <property type="entry name" value="Tyr_phospatase_low_mol_wt"/>
</dbReference>
<keyword evidence="3" id="KW-0378">Hydrolase</keyword>
<feature type="active site" description="Proton donor" evidence="5">
    <location>
        <position position="114"/>
    </location>
</feature>
<evidence type="ECO:0000313" key="7">
    <source>
        <dbReference type="EMBL" id="QNN54913.1"/>
    </source>
</evidence>
<sequence>MADVVLAERAAAAGLDVEVVSSGTGGWHVGDPMDRRAAALLTAHGYDASRHEARRFDGGWFDECDLVLAMDRQNLADVLDAAGPDRRTVLDGERVRLFRDFDPRAEGADREVPDPYYGGDDGFVAVLAMIERTADRIVGLLAELLGRPEAR</sequence>
<evidence type="ECO:0000256" key="2">
    <source>
        <dbReference type="ARBA" id="ARBA00013064"/>
    </source>
</evidence>
<accession>A0A7G9RH38</accession>
<feature type="domain" description="Phosphotyrosine protein phosphatase I" evidence="6">
    <location>
        <begin position="1"/>
        <end position="143"/>
    </location>
</feature>
<name>A0A7G9RH38_9ACTN</name>
<dbReference type="Proteomes" id="UP000515947">
    <property type="component" value="Chromosome"/>
</dbReference>